<name>A0A1R3GMQ5_9ROSI</name>
<dbReference type="OrthoDB" id="997591at2759"/>
<reference evidence="3" key="1">
    <citation type="submission" date="2013-09" db="EMBL/GenBank/DDBJ databases">
        <title>Corchorus olitorius genome sequencing.</title>
        <authorList>
            <person name="Alam M."/>
            <person name="Haque M.S."/>
            <person name="Islam M.S."/>
            <person name="Emdad E.M."/>
            <person name="Islam M.M."/>
            <person name="Ahmed B."/>
            <person name="Halim A."/>
            <person name="Hossen Q.M.M."/>
            <person name="Hossain M.Z."/>
            <person name="Ahmed R."/>
            <person name="Khan M.M."/>
            <person name="Islam R."/>
            <person name="Rashid M.M."/>
            <person name="Khan S.A."/>
            <person name="Rahman M.S."/>
            <person name="Alam M."/>
            <person name="Yahiya A.S."/>
            <person name="Khan M.S."/>
            <person name="Azam M.S."/>
            <person name="Haque T."/>
            <person name="Lashkar M.Z.H."/>
            <person name="Akhand A.I."/>
            <person name="Morshed G."/>
            <person name="Roy S."/>
            <person name="Uddin K.S."/>
            <person name="Rabeya T."/>
            <person name="Hossain A.S."/>
            <person name="Chowdhury A."/>
            <person name="Snigdha A.R."/>
            <person name="Mortoza M.S."/>
            <person name="Matin S.A."/>
            <person name="Hoque S.M.E."/>
            <person name="Islam M.K."/>
            <person name="Roy D.K."/>
            <person name="Haider R."/>
            <person name="Moosa M.M."/>
            <person name="Elias S.M."/>
            <person name="Hasan A.M."/>
            <person name="Jahan S."/>
            <person name="Shafiuddin M."/>
            <person name="Mahmood N."/>
            <person name="Shommy N.S."/>
        </authorList>
    </citation>
    <scope>NUCLEOTIDE SEQUENCE [LARGE SCALE GENOMIC DNA]</scope>
    <source>
        <strain evidence="3">cv. O-4</strain>
    </source>
</reference>
<dbReference type="PANTHER" id="PTHR31286">
    <property type="entry name" value="GLYCINE-RICH CELL WALL STRUCTURAL PROTEIN 1.8-LIKE"/>
    <property type="match status" value="1"/>
</dbReference>
<dbReference type="PANTHER" id="PTHR31286:SF165">
    <property type="entry name" value="DUF4283 DOMAIN-CONTAINING PROTEIN"/>
    <property type="match status" value="1"/>
</dbReference>
<dbReference type="STRING" id="93759.A0A1R3GMQ5"/>
<evidence type="ECO:0000313" key="2">
    <source>
        <dbReference type="EMBL" id="OMO59336.1"/>
    </source>
</evidence>
<keyword evidence="3" id="KW-1185">Reference proteome</keyword>
<protein>
    <submittedName>
        <fullName evidence="2">Uncharacterized protein</fullName>
    </submittedName>
</protein>
<dbReference type="AlphaFoldDB" id="A0A1R3GMQ5"/>
<organism evidence="2 3">
    <name type="scientific">Corchorus olitorius</name>
    <dbReference type="NCBI Taxonomy" id="93759"/>
    <lineage>
        <taxon>Eukaryota</taxon>
        <taxon>Viridiplantae</taxon>
        <taxon>Streptophyta</taxon>
        <taxon>Embryophyta</taxon>
        <taxon>Tracheophyta</taxon>
        <taxon>Spermatophyta</taxon>
        <taxon>Magnoliopsida</taxon>
        <taxon>eudicotyledons</taxon>
        <taxon>Gunneridae</taxon>
        <taxon>Pentapetalae</taxon>
        <taxon>rosids</taxon>
        <taxon>malvids</taxon>
        <taxon>Malvales</taxon>
        <taxon>Malvaceae</taxon>
        <taxon>Grewioideae</taxon>
        <taxon>Apeibeae</taxon>
        <taxon>Corchorus</taxon>
    </lineage>
</organism>
<dbReference type="InterPro" id="IPR040256">
    <property type="entry name" value="At4g02000-like"/>
</dbReference>
<comment type="caution">
    <text evidence="2">The sequence shown here is derived from an EMBL/GenBank/DDBJ whole genome shotgun (WGS) entry which is preliminary data.</text>
</comment>
<feature type="region of interest" description="Disordered" evidence="1">
    <location>
        <begin position="266"/>
        <end position="285"/>
    </location>
</feature>
<accession>A0A1R3GMQ5</accession>
<dbReference type="Proteomes" id="UP000187203">
    <property type="component" value="Unassembled WGS sequence"/>
</dbReference>
<proteinExistence type="predicted"/>
<evidence type="ECO:0000313" key="3">
    <source>
        <dbReference type="Proteomes" id="UP000187203"/>
    </source>
</evidence>
<evidence type="ECO:0000256" key="1">
    <source>
        <dbReference type="SAM" id="MobiDB-lite"/>
    </source>
</evidence>
<sequence length="285" mass="31864">MESTCQWILESGPWHVMNRPVVIRKWEYGVTKLDLDLSKFPVSVKLSNVPLKLQTRKGLSFIASGLGIPLYMDRATALKQKLHSAKVYVEIDFKDEIPDFLEVELKDGSLAKIGVEVPWKPPRCSKCKTFGHQDCSQKVVTKQVAEKQWIPKNTKVDEFVREKTPSLPPVESSVELLIEQHIMQSSEDFPPLTAEKAKETKKGKMVATGSTTSKASSNRFSILENVETIAIAGEKIVDIPVEQSSPKRTRAASARVAEVMKQVIPKKRSTPQNAPSYKRTIAVHA</sequence>
<dbReference type="EMBL" id="AWUE01022190">
    <property type="protein sequence ID" value="OMO59336.1"/>
    <property type="molecule type" value="Genomic_DNA"/>
</dbReference>
<gene>
    <name evidence="2" type="ORF">COLO4_34246</name>
</gene>